<dbReference type="EMBL" id="FNDE01000010">
    <property type="protein sequence ID" value="SDH06075.1"/>
    <property type="molecule type" value="Genomic_DNA"/>
</dbReference>
<name>A0A1G7ZBT2_ANETH</name>
<gene>
    <name evidence="3" type="ORF">SAMN04489735_10108</name>
</gene>
<keyword evidence="1" id="KW-0812">Transmembrane</keyword>
<feature type="transmembrane region" description="Helical" evidence="1">
    <location>
        <begin position="232"/>
        <end position="252"/>
    </location>
</feature>
<proteinExistence type="predicted"/>
<sequence length="253" mass="27461">MIVLLKINQRFLLCFIVSFLFSFSSTTVFAANEDVFMHQSTVIPDKQSVENVIVIGGDATIYGTVREAIVIFNGDLTVKKSAKIEGIILVIGGSIHQEPGAHVTDNVLSLAFDNATKNSLFIASITLLSIWLVRIACSLLLFILSPLTVYLLKHRIDPFVAYVYRSPIQLLTIGFIGSLLVIALSILLSITMIGIPFVIFLLLLVLLFFIVGLAAVSIRMGEWLPKSTERPATIKAATGAGLVIAGINLPLFG</sequence>
<dbReference type="AlphaFoldDB" id="A0A1G7ZBT2"/>
<feature type="transmembrane region" description="Helical" evidence="1">
    <location>
        <begin position="197"/>
        <end position="220"/>
    </location>
</feature>
<feature type="signal peptide" evidence="2">
    <location>
        <begin position="1"/>
        <end position="30"/>
    </location>
</feature>
<feature type="chain" id="PRO_5011632234" description="Polymer-forming protein" evidence="2">
    <location>
        <begin position="31"/>
        <end position="253"/>
    </location>
</feature>
<keyword evidence="2" id="KW-0732">Signal</keyword>
<accession>A0A1G7ZBT2</accession>
<keyword evidence="1" id="KW-1133">Transmembrane helix</keyword>
<evidence type="ECO:0008006" key="5">
    <source>
        <dbReference type="Google" id="ProtNLM"/>
    </source>
</evidence>
<evidence type="ECO:0000256" key="1">
    <source>
        <dbReference type="SAM" id="Phobius"/>
    </source>
</evidence>
<evidence type="ECO:0000256" key="2">
    <source>
        <dbReference type="SAM" id="SignalP"/>
    </source>
</evidence>
<evidence type="ECO:0000313" key="4">
    <source>
        <dbReference type="Proteomes" id="UP000198956"/>
    </source>
</evidence>
<reference evidence="3 4" key="1">
    <citation type="submission" date="2016-10" db="EMBL/GenBank/DDBJ databases">
        <authorList>
            <person name="de Groot N.N."/>
        </authorList>
    </citation>
    <scope>NUCLEOTIDE SEQUENCE [LARGE SCALE GENOMIC DNA]</scope>
    <source>
        <strain evidence="3 4">L 420-91</strain>
    </source>
</reference>
<feature type="transmembrane region" description="Helical" evidence="1">
    <location>
        <begin position="120"/>
        <end position="149"/>
    </location>
</feature>
<protein>
    <recommendedName>
        <fullName evidence="5">Polymer-forming protein</fullName>
    </recommendedName>
</protein>
<organism evidence="3 4">
    <name type="scientific">Aneurinibacillus thermoaerophilus</name>
    <dbReference type="NCBI Taxonomy" id="143495"/>
    <lineage>
        <taxon>Bacteria</taxon>
        <taxon>Bacillati</taxon>
        <taxon>Bacillota</taxon>
        <taxon>Bacilli</taxon>
        <taxon>Bacillales</taxon>
        <taxon>Paenibacillaceae</taxon>
        <taxon>Aneurinibacillus group</taxon>
        <taxon>Aneurinibacillus</taxon>
    </lineage>
</organism>
<keyword evidence="1" id="KW-0472">Membrane</keyword>
<feature type="transmembrane region" description="Helical" evidence="1">
    <location>
        <begin position="170"/>
        <end position="191"/>
    </location>
</feature>
<dbReference type="Proteomes" id="UP000198956">
    <property type="component" value="Unassembled WGS sequence"/>
</dbReference>
<evidence type="ECO:0000313" key="3">
    <source>
        <dbReference type="EMBL" id="SDH06075.1"/>
    </source>
</evidence>